<evidence type="ECO:0000256" key="3">
    <source>
        <dbReference type="PIRSR" id="PIRSR016184-1"/>
    </source>
</evidence>
<evidence type="ECO:0000313" key="4">
    <source>
        <dbReference type="EMBL" id="AWI06453.1"/>
    </source>
</evidence>
<reference evidence="5" key="1">
    <citation type="submission" date="2017-04" db="EMBL/GenBank/DDBJ databases">
        <authorList>
            <person name="Song Y."/>
            <person name="Cho B.-K."/>
        </authorList>
    </citation>
    <scope>NUCLEOTIDE SEQUENCE [LARGE SCALE GENOMIC DNA]</scope>
    <source>
        <strain evidence="5">SL1</strain>
    </source>
</reference>
<organism evidence="4 5">
    <name type="scientific">Clostridium drakei</name>
    <dbReference type="NCBI Taxonomy" id="332101"/>
    <lineage>
        <taxon>Bacteria</taxon>
        <taxon>Bacillati</taxon>
        <taxon>Bacillota</taxon>
        <taxon>Clostridia</taxon>
        <taxon>Eubacteriales</taxon>
        <taxon>Clostridiaceae</taxon>
        <taxon>Clostridium</taxon>
    </lineage>
</organism>
<dbReference type="GO" id="GO:0016853">
    <property type="term" value="F:isomerase activity"/>
    <property type="evidence" value="ECO:0007669"/>
    <property type="project" value="UniProtKB-KW"/>
</dbReference>
<dbReference type="InterPro" id="IPR003719">
    <property type="entry name" value="Phenazine_PhzF-like"/>
</dbReference>
<dbReference type="SUPFAM" id="SSF54506">
    <property type="entry name" value="Diaminopimelate epimerase-like"/>
    <property type="match status" value="1"/>
</dbReference>
<dbReference type="Proteomes" id="UP000244910">
    <property type="component" value="Chromosome"/>
</dbReference>
<feature type="active site" evidence="3">
    <location>
        <position position="46"/>
    </location>
</feature>
<sequence length="289" mass="32228">MQIKVYTLNAFAKTDNGGNPAGVVLDADSLSVNDMQKVAEKVGFSETAFIKKSNKADFKVKFFTPNKEVDLCGHATIGTFYLLASKGIIKSGQYTQETKAGILKVECRNNNMIYMNQTKPEFYKVLNKADIADSLNIDEEEIMSDTPIQIVSTGLKDILIPIKSLKSLYKIKPDFQKISHISKKQNVVGYHVFTLETKHDATAHCRNFAPLYDIDEEAATGTSNGALSCYLYKYGLILQKNIEDLSFEQGYFMKKPSEILASLVVNNNEIDEVRVGGIALNIKEKNIEL</sequence>
<dbReference type="OrthoDB" id="9788221at2"/>
<dbReference type="Gene3D" id="3.10.310.10">
    <property type="entry name" value="Diaminopimelate Epimerase, Chain A, domain 1"/>
    <property type="match status" value="2"/>
</dbReference>
<dbReference type="AlphaFoldDB" id="A0A2U8DUM6"/>
<dbReference type="NCBIfam" id="TIGR00654">
    <property type="entry name" value="PhzF_family"/>
    <property type="match status" value="1"/>
</dbReference>
<comment type="similarity">
    <text evidence="1">Belongs to the PhzF family.</text>
</comment>
<evidence type="ECO:0000256" key="1">
    <source>
        <dbReference type="ARBA" id="ARBA00008270"/>
    </source>
</evidence>
<dbReference type="PIRSF" id="PIRSF016184">
    <property type="entry name" value="PhzC_PhzF"/>
    <property type="match status" value="1"/>
</dbReference>
<name>A0A2U8DUM6_9CLOT</name>
<dbReference type="GO" id="GO:0005737">
    <property type="term" value="C:cytoplasm"/>
    <property type="evidence" value="ECO:0007669"/>
    <property type="project" value="TreeGrafter"/>
</dbReference>
<dbReference type="EMBL" id="CP020953">
    <property type="protein sequence ID" value="AWI06453.1"/>
    <property type="molecule type" value="Genomic_DNA"/>
</dbReference>
<accession>A0A2U8DUM6</accession>
<keyword evidence="2" id="KW-0413">Isomerase</keyword>
<dbReference type="PANTHER" id="PTHR13774">
    <property type="entry name" value="PHENAZINE BIOSYNTHESIS PROTEIN"/>
    <property type="match status" value="1"/>
</dbReference>
<keyword evidence="5" id="KW-1185">Reference proteome</keyword>
<dbReference type="Pfam" id="PF02567">
    <property type="entry name" value="PhzC-PhzF"/>
    <property type="match status" value="1"/>
</dbReference>
<evidence type="ECO:0000256" key="2">
    <source>
        <dbReference type="ARBA" id="ARBA00023235"/>
    </source>
</evidence>
<proteinExistence type="inferred from homology"/>
<gene>
    <name evidence="4" type="ORF">B9W14_18785</name>
</gene>
<evidence type="ECO:0000313" key="5">
    <source>
        <dbReference type="Proteomes" id="UP000244910"/>
    </source>
</evidence>
<dbReference type="KEGG" id="cdrk:B9W14_18785"/>
<dbReference type="RefSeq" id="WP_032078299.1">
    <property type="nucleotide sequence ID" value="NZ_CP020953.1"/>
</dbReference>
<dbReference type="PANTHER" id="PTHR13774:SF39">
    <property type="entry name" value="BIOSYNTHESIS PROTEIN, PUTATIVE-RELATED"/>
    <property type="match status" value="1"/>
</dbReference>
<protein>
    <submittedName>
        <fullName evidence="4">Phenazine biosynthesis protein PhzF</fullName>
    </submittedName>
</protein>